<dbReference type="SUPFAM" id="SSF52833">
    <property type="entry name" value="Thioredoxin-like"/>
    <property type="match status" value="1"/>
</dbReference>
<comment type="similarity">
    <text evidence="1 8">Belongs to the thioredoxin family.</text>
</comment>
<dbReference type="RefSeq" id="WP_050739343.1">
    <property type="nucleotide sequence ID" value="NZ_LGYO01000011.1"/>
</dbReference>
<keyword evidence="13" id="KW-1185">Reference proteome</keyword>
<evidence type="ECO:0000256" key="4">
    <source>
        <dbReference type="ARBA" id="ARBA00022982"/>
    </source>
</evidence>
<evidence type="ECO:0000256" key="2">
    <source>
        <dbReference type="ARBA" id="ARBA00020570"/>
    </source>
</evidence>
<dbReference type="PATRIC" id="fig|52689.4.peg.158"/>
<protein>
    <recommendedName>
        <fullName evidence="2 7">Thioredoxin</fullName>
    </recommendedName>
</protein>
<evidence type="ECO:0000259" key="11">
    <source>
        <dbReference type="PROSITE" id="PS51352"/>
    </source>
</evidence>
<reference evidence="13" key="1">
    <citation type="submission" date="2015-07" db="EMBL/GenBank/DDBJ databases">
        <title>Draft genome sequence of Acetobacterium bakii DSM 8293, a potential psychrophilic chemical producer through syngas fermentation.</title>
        <authorList>
            <person name="Song Y."/>
            <person name="Hwang S."/>
            <person name="Cho B.-K."/>
        </authorList>
    </citation>
    <scope>NUCLEOTIDE SEQUENCE [LARGE SCALE GENOMIC DNA]</scope>
    <source>
        <strain evidence="13">DSM 8239</strain>
    </source>
</reference>
<dbReference type="Gene3D" id="3.40.30.10">
    <property type="entry name" value="Glutaredoxin"/>
    <property type="match status" value="1"/>
</dbReference>
<dbReference type="PIRSF" id="PIRSF000077">
    <property type="entry name" value="Thioredoxin"/>
    <property type="match status" value="1"/>
</dbReference>
<dbReference type="InterPro" id="IPR017937">
    <property type="entry name" value="Thioredoxin_CS"/>
</dbReference>
<feature type="site" description="Contributes to redox potential value" evidence="9">
    <location>
        <position position="32"/>
    </location>
</feature>
<dbReference type="STRING" id="52689.AKG39_05375"/>
<dbReference type="EMBL" id="LGYO01000011">
    <property type="protein sequence ID" value="KNZ42586.1"/>
    <property type="molecule type" value="Genomic_DNA"/>
</dbReference>
<proteinExistence type="inferred from homology"/>
<dbReference type="CDD" id="cd02947">
    <property type="entry name" value="TRX_family"/>
    <property type="match status" value="1"/>
</dbReference>
<feature type="site" description="Deprotonates C-terminal active site Cys" evidence="9">
    <location>
        <position position="24"/>
    </location>
</feature>
<dbReference type="GO" id="GO:0005829">
    <property type="term" value="C:cytosol"/>
    <property type="evidence" value="ECO:0007669"/>
    <property type="project" value="TreeGrafter"/>
</dbReference>
<dbReference type="PRINTS" id="PR00421">
    <property type="entry name" value="THIOREDOXIN"/>
</dbReference>
<dbReference type="FunFam" id="3.40.30.10:FF:000001">
    <property type="entry name" value="Thioredoxin"/>
    <property type="match status" value="1"/>
</dbReference>
<evidence type="ECO:0000313" key="12">
    <source>
        <dbReference type="EMBL" id="KNZ42586.1"/>
    </source>
</evidence>
<dbReference type="PANTHER" id="PTHR45663">
    <property type="entry name" value="GEO12009P1"/>
    <property type="match status" value="1"/>
</dbReference>
<dbReference type="NCBIfam" id="TIGR01068">
    <property type="entry name" value="thioredoxin"/>
    <property type="match status" value="1"/>
</dbReference>
<evidence type="ECO:0000256" key="1">
    <source>
        <dbReference type="ARBA" id="ARBA00008987"/>
    </source>
</evidence>
<sequence length="106" mass="11837">MAKIINENEFKELVIQSKGVVLVDFFATWCGPCKALTPILEEVATETKGKAEILKLDIDQNQSLAREYKVMSVPTMKIFKNGEPVETIVGLQTKSVLVEKLNYYAG</sequence>
<organism evidence="12 13">
    <name type="scientific">Acetobacterium bakii</name>
    <dbReference type="NCBI Taxonomy" id="52689"/>
    <lineage>
        <taxon>Bacteria</taxon>
        <taxon>Bacillati</taxon>
        <taxon>Bacillota</taxon>
        <taxon>Clostridia</taxon>
        <taxon>Eubacteriales</taxon>
        <taxon>Eubacteriaceae</taxon>
        <taxon>Acetobacterium</taxon>
    </lineage>
</organism>
<dbReference type="Proteomes" id="UP000036873">
    <property type="component" value="Unassembled WGS sequence"/>
</dbReference>
<gene>
    <name evidence="12" type="ORF">AKG39_05375</name>
</gene>
<evidence type="ECO:0000256" key="5">
    <source>
        <dbReference type="ARBA" id="ARBA00023157"/>
    </source>
</evidence>
<evidence type="ECO:0000256" key="8">
    <source>
        <dbReference type="PIRNR" id="PIRNR000077"/>
    </source>
</evidence>
<dbReference type="InterPro" id="IPR013766">
    <property type="entry name" value="Thioredoxin_domain"/>
</dbReference>
<dbReference type="InterPro" id="IPR005746">
    <property type="entry name" value="Thioredoxin"/>
</dbReference>
<dbReference type="OrthoDB" id="9790390at2"/>
<feature type="site" description="Contributes to redox potential value" evidence="9">
    <location>
        <position position="31"/>
    </location>
</feature>
<keyword evidence="3" id="KW-0813">Transport</keyword>
<dbReference type="PROSITE" id="PS00194">
    <property type="entry name" value="THIOREDOXIN_1"/>
    <property type="match status" value="1"/>
</dbReference>
<keyword evidence="4" id="KW-0249">Electron transport</keyword>
<name>A0A0L6U240_9FIRM</name>
<dbReference type="GO" id="GO:0045454">
    <property type="term" value="P:cell redox homeostasis"/>
    <property type="evidence" value="ECO:0007669"/>
    <property type="project" value="TreeGrafter"/>
</dbReference>
<evidence type="ECO:0000313" key="13">
    <source>
        <dbReference type="Proteomes" id="UP000036873"/>
    </source>
</evidence>
<feature type="disulfide bond" description="Redox-active" evidence="10">
    <location>
        <begin position="30"/>
        <end position="33"/>
    </location>
</feature>
<dbReference type="AlphaFoldDB" id="A0A0L6U240"/>
<dbReference type="PROSITE" id="PS51352">
    <property type="entry name" value="THIOREDOXIN_2"/>
    <property type="match status" value="1"/>
</dbReference>
<dbReference type="PANTHER" id="PTHR45663:SF11">
    <property type="entry name" value="GEO12009P1"/>
    <property type="match status" value="1"/>
</dbReference>
<comment type="caution">
    <text evidence="12">The sequence shown here is derived from an EMBL/GenBank/DDBJ whole genome shotgun (WGS) entry which is preliminary data.</text>
</comment>
<keyword evidence="5 10" id="KW-1015">Disulfide bond</keyword>
<dbReference type="Pfam" id="PF00085">
    <property type="entry name" value="Thioredoxin"/>
    <property type="match status" value="1"/>
</dbReference>
<evidence type="ECO:0000256" key="3">
    <source>
        <dbReference type="ARBA" id="ARBA00022448"/>
    </source>
</evidence>
<dbReference type="GO" id="GO:0015035">
    <property type="term" value="F:protein-disulfide reductase activity"/>
    <property type="evidence" value="ECO:0007669"/>
    <property type="project" value="UniProtKB-UniRule"/>
</dbReference>
<evidence type="ECO:0000256" key="10">
    <source>
        <dbReference type="PIRSR" id="PIRSR000077-4"/>
    </source>
</evidence>
<feature type="active site" description="Nucleophile" evidence="9">
    <location>
        <position position="33"/>
    </location>
</feature>
<feature type="active site" description="Nucleophile" evidence="9">
    <location>
        <position position="30"/>
    </location>
</feature>
<evidence type="ECO:0000256" key="7">
    <source>
        <dbReference type="NCBIfam" id="TIGR01068"/>
    </source>
</evidence>
<dbReference type="InterPro" id="IPR036249">
    <property type="entry name" value="Thioredoxin-like_sf"/>
</dbReference>
<feature type="domain" description="Thioredoxin" evidence="11">
    <location>
        <begin position="1"/>
        <end position="106"/>
    </location>
</feature>
<keyword evidence="6 10" id="KW-0676">Redox-active center</keyword>
<accession>A0A0L6U240</accession>
<evidence type="ECO:0000256" key="9">
    <source>
        <dbReference type="PIRSR" id="PIRSR000077-1"/>
    </source>
</evidence>
<evidence type="ECO:0000256" key="6">
    <source>
        <dbReference type="ARBA" id="ARBA00023284"/>
    </source>
</evidence>